<gene>
    <name evidence="3" type="ORF">PCOR1329_LOCUS16189</name>
</gene>
<keyword evidence="4" id="KW-1185">Reference proteome</keyword>
<dbReference type="PANTHER" id="PTHR44733:SF1">
    <property type="entry name" value="DNAJ HOMOLOG SUBFAMILY C MEMBER 22"/>
    <property type="match status" value="1"/>
</dbReference>
<keyword evidence="1" id="KW-0472">Membrane</keyword>
<protein>
    <recommendedName>
        <fullName evidence="2">J domain-containing protein</fullName>
    </recommendedName>
</protein>
<sequence>MVTITISKGQLAWAVILIVCAFYGGATQDVRSFVVFVVHVCLLWLQVKFCRWCGFCGRRQNAAAPAAIEPTAQPWQLQKRKRLSTCYLLWLIGGPVSNAHHFYLGRVVHGLFGIWTANLLGIGWLSDLFLMPLYVRGFNSKYAAQNAEKDGTRWLLCGRLPLMLLAVVASLVGGFCYTPWLLQRVGVVDIDRLSAQTQVNPYKVLELPRGGAMTDVKSAYRRLSKEWHPDHNPNCGKRCDDKMAEINKAFDAIKKRQAPLPEDNTWGHMVEHTLEDDSDWGHVMRALFQDGPD</sequence>
<dbReference type="PROSITE" id="PS50076">
    <property type="entry name" value="DNAJ_2"/>
    <property type="match status" value="1"/>
</dbReference>
<dbReference type="Gene3D" id="1.10.287.110">
    <property type="entry name" value="DnaJ domain"/>
    <property type="match status" value="1"/>
</dbReference>
<feature type="transmembrane region" description="Helical" evidence="1">
    <location>
        <begin position="110"/>
        <end position="135"/>
    </location>
</feature>
<feature type="transmembrane region" description="Helical" evidence="1">
    <location>
        <begin position="86"/>
        <end position="104"/>
    </location>
</feature>
<comment type="caution">
    <text evidence="3">The sequence shown here is derived from an EMBL/GenBank/DDBJ whole genome shotgun (WGS) entry which is preliminary data.</text>
</comment>
<dbReference type="PRINTS" id="PR00625">
    <property type="entry name" value="JDOMAIN"/>
</dbReference>
<accession>A0ABN9QZ17</accession>
<name>A0ABN9QZ17_9DINO</name>
<dbReference type="InterPro" id="IPR001623">
    <property type="entry name" value="DnaJ_domain"/>
</dbReference>
<reference evidence="3" key="1">
    <citation type="submission" date="2023-10" db="EMBL/GenBank/DDBJ databases">
        <authorList>
            <person name="Chen Y."/>
            <person name="Shah S."/>
            <person name="Dougan E. K."/>
            <person name="Thang M."/>
            <person name="Chan C."/>
        </authorList>
    </citation>
    <scope>NUCLEOTIDE SEQUENCE [LARGE SCALE GENOMIC DNA]</scope>
</reference>
<dbReference type="SUPFAM" id="SSF46565">
    <property type="entry name" value="Chaperone J-domain"/>
    <property type="match status" value="1"/>
</dbReference>
<dbReference type="SMART" id="SM00271">
    <property type="entry name" value="DnaJ"/>
    <property type="match status" value="1"/>
</dbReference>
<dbReference type="InterPro" id="IPR036869">
    <property type="entry name" value="J_dom_sf"/>
</dbReference>
<dbReference type="EMBL" id="CAUYUJ010004947">
    <property type="protein sequence ID" value="CAK0811654.1"/>
    <property type="molecule type" value="Genomic_DNA"/>
</dbReference>
<feature type="domain" description="J" evidence="2">
    <location>
        <begin position="200"/>
        <end position="267"/>
    </location>
</feature>
<keyword evidence="1" id="KW-0812">Transmembrane</keyword>
<dbReference type="PANTHER" id="PTHR44733">
    <property type="entry name" value="DNAJ HOMOLOG SUBFAMILY C MEMBER 22"/>
    <property type="match status" value="1"/>
</dbReference>
<evidence type="ECO:0000256" key="1">
    <source>
        <dbReference type="SAM" id="Phobius"/>
    </source>
</evidence>
<dbReference type="Pfam" id="PF00226">
    <property type="entry name" value="DnaJ"/>
    <property type="match status" value="1"/>
</dbReference>
<dbReference type="Proteomes" id="UP001189429">
    <property type="component" value="Unassembled WGS sequence"/>
</dbReference>
<feature type="transmembrane region" description="Helical" evidence="1">
    <location>
        <begin position="156"/>
        <end position="182"/>
    </location>
</feature>
<evidence type="ECO:0000259" key="2">
    <source>
        <dbReference type="PROSITE" id="PS50076"/>
    </source>
</evidence>
<evidence type="ECO:0000313" key="4">
    <source>
        <dbReference type="Proteomes" id="UP001189429"/>
    </source>
</evidence>
<dbReference type="CDD" id="cd06257">
    <property type="entry name" value="DnaJ"/>
    <property type="match status" value="1"/>
</dbReference>
<evidence type="ECO:0000313" key="3">
    <source>
        <dbReference type="EMBL" id="CAK0811654.1"/>
    </source>
</evidence>
<organism evidence="3 4">
    <name type="scientific">Prorocentrum cordatum</name>
    <dbReference type="NCBI Taxonomy" id="2364126"/>
    <lineage>
        <taxon>Eukaryota</taxon>
        <taxon>Sar</taxon>
        <taxon>Alveolata</taxon>
        <taxon>Dinophyceae</taxon>
        <taxon>Prorocentrales</taxon>
        <taxon>Prorocentraceae</taxon>
        <taxon>Prorocentrum</taxon>
    </lineage>
</organism>
<proteinExistence type="predicted"/>
<feature type="transmembrane region" description="Helical" evidence="1">
    <location>
        <begin position="32"/>
        <end position="50"/>
    </location>
</feature>
<feature type="transmembrane region" description="Helical" evidence="1">
    <location>
        <begin position="9"/>
        <end position="26"/>
    </location>
</feature>
<keyword evidence="1" id="KW-1133">Transmembrane helix</keyword>